<feature type="compositionally biased region" description="Gly residues" evidence="5">
    <location>
        <begin position="146"/>
        <end position="180"/>
    </location>
</feature>
<evidence type="ECO:0000313" key="7">
    <source>
        <dbReference type="EMBL" id="ETE59390.1"/>
    </source>
</evidence>
<dbReference type="PRINTS" id="PR00794">
    <property type="entry name" value="RIBONUCLEASE"/>
</dbReference>
<dbReference type="Pfam" id="PF00074">
    <property type="entry name" value="RnaseA"/>
    <property type="match status" value="1"/>
</dbReference>
<dbReference type="SMART" id="SM00092">
    <property type="entry name" value="RNAse_Pc"/>
    <property type="match status" value="1"/>
</dbReference>
<dbReference type="InterPro" id="IPR001427">
    <property type="entry name" value="RNaseA"/>
</dbReference>
<dbReference type="InterPro" id="IPR036816">
    <property type="entry name" value="RNaseA-like_dom_sf"/>
</dbReference>
<dbReference type="GO" id="GO:0005576">
    <property type="term" value="C:extracellular region"/>
    <property type="evidence" value="ECO:0007669"/>
    <property type="project" value="UniProtKB-SubCell"/>
</dbReference>
<evidence type="ECO:0000313" key="8">
    <source>
        <dbReference type="Proteomes" id="UP000018936"/>
    </source>
</evidence>
<evidence type="ECO:0000256" key="4">
    <source>
        <dbReference type="ARBA" id="ARBA00023157"/>
    </source>
</evidence>
<dbReference type="InterPro" id="IPR023412">
    <property type="entry name" value="RNaseA_domain"/>
</dbReference>
<protein>
    <recommendedName>
        <fullName evidence="6">Ribonuclease A-domain domain-containing protein</fullName>
    </recommendedName>
</protein>
<dbReference type="Gene3D" id="3.10.130.10">
    <property type="entry name" value="Ribonuclease A-like domain"/>
    <property type="match status" value="1"/>
</dbReference>
<gene>
    <name evidence="7" type="ORF">L345_14882</name>
</gene>
<keyword evidence="8" id="KW-1185">Reference proteome</keyword>
<dbReference type="SUPFAM" id="SSF54076">
    <property type="entry name" value="RNase A-like"/>
    <property type="match status" value="1"/>
</dbReference>
<comment type="similarity">
    <text evidence="2">Belongs to the pancreatic ribonuclease family.</text>
</comment>
<proteinExistence type="inferred from homology"/>
<dbReference type="GO" id="GO:0004540">
    <property type="term" value="F:RNA nuclease activity"/>
    <property type="evidence" value="ECO:0007669"/>
    <property type="project" value="TreeGrafter"/>
</dbReference>
<keyword evidence="3" id="KW-0964">Secreted</keyword>
<dbReference type="EMBL" id="AZIM01005618">
    <property type="protein sequence ID" value="ETE59390.1"/>
    <property type="molecule type" value="Genomic_DNA"/>
</dbReference>
<dbReference type="OrthoDB" id="8573660at2759"/>
<comment type="caution">
    <text evidence="7">The sequence shown here is derived from an EMBL/GenBank/DDBJ whole genome shotgun (WGS) entry which is preliminary data.</text>
</comment>
<evidence type="ECO:0000256" key="2">
    <source>
        <dbReference type="ARBA" id="ARBA00005600"/>
    </source>
</evidence>
<feature type="domain" description="Ribonuclease A-domain" evidence="6">
    <location>
        <begin position="41"/>
        <end position="143"/>
    </location>
</feature>
<accession>V8NBC1</accession>
<dbReference type="Proteomes" id="UP000018936">
    <property type="component" value="Unassembled WGS sequence"/>
</dbReference>
<organism evidence="7 8">
    <name type="scientific">Ophiophagus hannah</name>
    <name type="common">King cobra</name>
    <name type="synonym">Naja hannah</name>
    <dbReference type="NCBI Taxonomy" id="8665"/>
    <lineage>
        <taxon>Eukaryota</taxon>
        <taxon>Metazoa</taxon>
        <taxon>Chordata</taxon>
        <taxon>Craniata</taxon>
        <taxon>Vertebrata</taxon>
        <taxon>Euteleostomi</taxon>
        <taxon>Lepidosauria</taxon>
        <taxon>Squamata</taxon>
        <taxon>Bifurcata</taxon>
        <taxon>Unidentata</taxon>
        <taxon>Episquamata</taxon>
        <taxon>Toxicofera</taxon>
        <taxon>Serpentes</taxon>
        <taxon>Colubroidea</taxon>
        <taxon>Elapidae</taxon>
        <taxon>Elapinae</taxon>
        <taxon>Ophiophagus</taxon>
    </lineage>
</organism>
<dbReference type="AlphaFoldDB" id="V8NBC1"/>
<comment type="subcellular location">
    <subcellularLocation>
        <location evidence="1">Secreted</location>
    </subcellularLocation>
</comment>
<dbReference type="PANTHER" id="PTHR11437">
    <property type="entry name" value="RIBONUCLEASE"/>
    <property type="match status" value="1"/>
</dbReference>
<dbReference type="PANTHER" id="PTHR11437:SF10">
    <property type="entry name" value="ANGIOGENIN-RELATED"/>
    <property type="match status" value="1"/>
</dbReference>
<reference evidence="7 8" key="1">
    <citation type="journal article" date="2013" name="Proc. Natl. Acad. Sci. U.S.A.">
        <title>The king cobra genome reveals dynamic gene evolution and adaptation in the snake venom system.</title>
        <authorList>
            <person name="Vonk F.J."/>
            <person name="Casewell N.R."/>
            <person name="Henkel C.V."/>
            <person name="Heimberg A.M."/>
            <person name="Jansen H.J."/>
            <person name="McCleary R.J."/>
            <person name="Kerkkamp H.M."/>
            <person name="Vos R.A."/>
            <person name="Guerreiro I."/>
            <person name="Calvete J.J."/>
            <person name="Wuster W."/>
            <person name="Woods A.E."/>
            <person name="Logan J.M."/>
            <person name="Harrison R.A."/>
            <person name="Castoe T.A."/>
            <person name="de Koning A.P."/>
            <person name="Pollock D.D."/>
            <person name="Yandell M."/>
            <person name="Calderon D."/>
            <person name="Renjifo C."/>
            <person name="Currier R.B."/>
            <person name="Salgado D."/>
            <person name="Pla D."/>
            <person name="Sanz L."/>
            <person name="Hyder A.S."/>
            <person name="Ribeiro J.M."/>
            <person name="Arntzen J.W."/>
            <person name="van den Thillart G.E."/>
            <person name="Boetzer M."/>
            <person name="Pirovano W."/>
            <person name="Dirks R.P."/>
            <person name="Spaink H.P."/>
            <person name="Duboule D."/>
            <person name="McGlinn E."/>
            <person name="Kini R.M."/>
            <person name="Richardson M.K."/>
        </authorList>
    </citation>
    <scope>NUCLEOTIDE SEQUENCE</scope>
    <source>
        <tissue evidence="7">Blood</tissue>
    </source>
</reference>
<name>V8NBC1_OPHHA</name>
<feature type="compositionally biased region" description="Polar residues" evidence="5">
    <location>
        <begin position="212"/>
        <end position="225"/>
    </location>
</feature>
<dbReference type="GO" id="GO:0003676">
    <property type="term" value="F:nucleic acid binding"/>
    <property type="evidence" value="ECO:0007669"/>
    <property type="project" value="InterPro"/>
</dbReference>
<evidence type="ECO:0000256" key="3">
    <source>
        <dbReference type="ARBA" id="ARBA00022525"/>
    </source>
</evidence>
<keyword evidence="4" id="KW-1015">Disulfide bond</keyword>
<feature type="non-terminal residue" evidence="7">
    <location>
        <position position="1"/>
    </location>
</feature>
<dbReference type="GO" id="GO:0050830">
    <property type="term" value="P:defense response to Gram-positive bacterium"/>
    <property type="evidence" value="ECO:0007669"/>
    <property type="project" value="TreeGrafter"/>
</dbReference>
<evidence type="ECO:0000259" key="6">
    <source>
        <dbReference type="SMART" id="SM00092"/>
    </source>
</evidence>
<sequence length="338" mass="36367">MVAFPESFGGVSPYLETTPLPAKEENTQLLPTPTPNPTPIQISHHDHFQIAPPAGCSSWGSAGALWRSRNLPNNTFIHAPNNNIIAVCQGAGTRYRRNLFDSRRSFSVTHCRSTGRFPNCNYRGRAMNRRVRLGCVRRMPKPGKVLGSGGRCSKIQGGGGRPGKVLGSGGRPRKVPGGGRRPSKVLGSVERPRKVPGSGGRSRKAQGGGQGPSSTHRLTSEQADQGCSVGAQARCGEEGRSDWVGQVAGGRVADQQLGNQFGGMACHKLLPIQQPIAKSMLPVLLTNSPKPLVLIPHGSENWQVRHWLAAPLFWGLFSSHFQADFGWKIGLKMAQKLA</sequence>
<feature type="region of interest" description="Disordered" evidence="5">
    <location>
        <begin position="144"/>
        <end position="225"/>
    </location>
</feature>
<evidence type="ECO:0000256" key="1">
    <source>
        <dbReference type="ARBA" id="ARBA00004613"/>
    </source>
</evidence>
<evidence type="ECO:0000256" key="5">
    <source>
        <dbReference type="SAM" id="MobiDB-lite"/>
    </source>
</evidence>